<name>A0ABT0YSH3_9BURK</name>
<gene>
    <name evidence="2" type="ORF">M8A51_19310</name>
</gene>
<reference evidence="2" key="1">
    <citation type="submission" date="2022-05" db="EMBL/GenBank/DDBJ databases">
        <title>Schlegelella sp. nov., isolated from mangrove soil.</title>
        <authorList>
            <person name="Liu Y."/>
            <person name="Ge X."/>
            <person name="Liu W."/>
        </authorList>
    </citation>
    <scope>NUCLEOTIDE SEQUENCE</scope>
    <source>
        <strain evidence="2">S2-27</strain>
    </source>
</reference>
<dbReference type="EMBL" id="JAMKFE010000013">
    <property type="protein sequence ID" value="MCM5681680.1"/>
    <property type="molecule type" value="Genomic_DNA"/>
</dbReference>
<dbReference type="InterPro" id="IPR029068">
    <property type="entry name" value="Glyas_Bleomycin-R_OHBP_Dase"/>
</dbReference>
<dbReference type="Pfam" id="PF13468">
    <property type="entry name" value="Glyoxalase_3"/>
    <property type="match status" value="1"/>
</dbReference>
<dbReference type="RefSeq" id="WP_251780161.1">
    <property type="nucleotide sequence ID" value="NZ_JAMKFE010000013.1"/>
</dbReference>
<comment type="caution">
    <text evidence="2">The sequence shown here is derived from an EMBL/GenBank/DDBJ whole genome shotgun (WGS) entry which is preliminary data.</text>
</comment>
<evidence type="ECO:0000313" key="2">
    <source>
        <dbReference type="EMBL" id="MCM5681680.1"/>
    </source>
</evidence>
<evidence type="ECO:0000259" key="1">
    <source>
        <dbReference type="Pfam" id="PF13468"/>
    </source>
</evidence>
<dbReference type="Proteomes" id="UP001165541">
    <property type="component" value="Unassembled WGS sequence"/>
</dbReference>
<proteinExistence type="predicted"/>
<accession>A0ABT0YSH3</accession>
<keyword evidence="3" id="KW-1185">Reference proteome</keyword>
<sequence>MNAEVDHIVIGCARLEQGVAWCEARFGVVPGPGGRHALMSTHNRLLAIGTPQAPRAYLELIAIDPQAPPPGRPRWFGLDEPAVQAAMEQEPQLLHWVAGVADADGAAAEWRCLGLDPGPVLAAERDTPKGVLRWRLTVRDDGARLLGGALPTLIQWGAVHPSDAMPASGVTLESLALGGGDSPTLGQALHAIGAGGFELRSGLPALRATFQTPHGEVVLASMV</sequence>
<evidence type="ECO:0000313" key="3">
    <source>
        <dbReference type="Proteomes" id="UP001165541"/>
    </source>
</evidence>
<dbReference type="InterPro" id="IPR025870">
    <property type="entry name" value="Glyoxalase-like_dom"/>
</dbReference>
<dbReference type="Gene3D" id="3.10.180.10">
    <property type="entry name" value="2,3-Dihydroxybiphenyl 1,2-Dioxygenase, domain 1"/>
    <property type="match status" value="1"/>
</dbReference>
<protein>
    <submittedName>
        <fullName evidence="2">VOC family protein</fullName>
    </submittedName>
</protein>
<feature type="domain" description="Glyoxalase-like" evidence="1">
    <location>
        <begin position="5"/>
        <end position="190"/>
    </location>
</feature>
<organism evidence="2 3">
    <name type="scientific">Caldimonas mangrovi</name>
    <dbReference type="NCBI Taxonomy" id="2944811"/>
    <lineage>
        <taxon>Bacteria</taxon>
        <taxon>Pseudomonadati</taxon>
        <taxon>Pseudomonadota</taxon>
        <taxon>Betaproteobacteria</taxon>
        <taxon>Burkholderiales</taxon>
        <taxon>Sphaerotilaceae</taxon>
        <taxon>Caldimonas</taxon>
    </lineage>
</organism>